<sequence length="235" mass="25319">MEVKGGYVGNLLRVNLSNKTYHAEHLDEALLNLFLGGRGIAAKIYFEEIAPEVRPLDEANKLIFMSGPLTGTIVPGSTKFQCATKSPETGIYLCSNAGGDFGPHLKFAGYDGLIMEGRASKPVYLSINDDKVKVEDATKLWGKTTGEVYKTLQSIYPGAAIMCIGPAAEKKVAFSCIKVDGRTFGRGGAGAVMASKNLKAIVVKGQDRLSYANLAELKKRIKPREVRKACQSLAD</sequence>
<dbReference type="Gene3D" id="3.60.9.10">
    <property type="entry name" value="Aldehyde ferredoxin oxidoreductase, N-terminal domain"/>
    <property type="match status" value="1"/>
</dbReference>
<protein>
    <recommendedName>
        <fullName evidence="1">Aldehyde ferredoxin oxidoreductase N-terminal domain-containing protein</fullName>
    </recommendedName>
</protein>
<gene>
    <name evidence="2" type="ORF">S03H2_37233</name>
</gene>
<comment type="caution">
    <text evidence="2">The sequence shown here is derived from an EMBL/GenBank/DDBJ whole genome shotgun (WGS) entry which is preliminary data.</text>
</comment>
<dbReference type="SUPFAM" id="SSF56228">
    <property type="entry name" value="Aldehyde ferredoxin oxidoreductase, N-terminal domain"/>
    <property type="match status" value="1"/>
</dbReference>
<evidence type="ECO:0000313" key="2">
    <source>
        <dbReference type="EMBL" id="GAH47963.1"/>
    </source>
</evidence>
<feature type="non-terminal residue" evidence="2">
    <location>
        <position position="235"/>
    </location>
</feature>
<name>X1HRS5_9ZZZZ</name>
<dbReference type="GO" id="GO:0051536">
    <property type="term" value="F:iron-sulfur cluster binding"/>
    <property type="evidence" value="ECO:0007669"/>
    <property type="project" value="InterPro"/>
</dbReference>
<dbReference type="SMART" id="SM00790">
    <property type="entry name" value="AFOR_N"/>
    <property type="match status" value="1"/>
</dbReference>
<dbReference type="InterPro" id="IPR036503">
    <property type="entry name" value="Ald_Fedxn_OxRdtase_N_sf"/>
</dbReference>
<proteinExistence type="predicted"/>
<dbReference type="InterPro" id="IPR013983">
    <property type="entry name" value="Ald_Fedxn_OxRdtase_N"/>
</dbReference>
<organism evidence="2">
    <name type="scientific">marine sediment metagenome</name>
    <dbReference type="NCBI Taxonomy" id="412755"/>
    <lineage>
        <taxon>unclassified sequences</taxon>
        <taxon>metagenomes</taxon>
        <taxon>ecological metagenomes</taxon>
    </lineage>
</organism>
<dbReference type="PANTHER" id="PTHR30038:SF0">
    <property type="entry name" value="TUNGSTEN-CONTAINING ALDEHYDE FERREDOXIN OXIDOREDUCTASE"/>
    <property type="match status" value="1"/>
</dbReference>
<dbReference type="AlphaFoldDB" id="X1HRS5"/>
<accession>X1HRS5</accession>
<dbReference type="GO" id="GO:0016625">
    <property type="term" value="F:oxidoreductase activity, acting on the aldehyde or oxo group of donors, iron-sulfur protein as acceptor"/>
    <property type="evidence" value="ECO:0007669"/>
    <property type="project" value="InterPro"/>
</dbReference>
<evidence type="ECO:0000259" key="1">
    <source>
        <dbReference type="SMART" id="SM00790"/>
    </source>
</evidence>
<feature type="domain" description="Aldehyde ferredoxin oxidoreductase N-terminal" evidence="1">
    <location>
        <begin position="7"/>
        <end position="207"/>
    </location>
</feature>
<dbReference type="EMBL" id="BARU01022897">
    <property type="protein sequence ID" value="GAH47963.1"/>
    <property type="molecule type" value="Genomic_DNA"/>
</dbReference>
<reference evidence="2" key="1">
    <citation type="journal article" date="2014" name="Front. Microbiol.">
        <title>High frequency of phylogenetically diverse reductive dehalogenase-homologous genes in deep subseafloor sedimentary metagenomes.</title>
        <authorList>
            <person name="Kawai M."/>
            <person name="Futagami T."/>
            <person name="Toyoda A."/>
            <person name="Takaki Y."/>
            <person name="Nishi S."/>
            <person name="Hori S."/>
            <person name="Arai W."/>
            <person name="Tsubouchi T."/>
            <person name="Morono Y."/>
            <person name="Uchiyama I."/>
            <person name="Ito T."/>
            <person name="Fujiyama A."/>
            <person name="Inagaki F."/>
            <person name="Takami H."/>
        </authorList>
    </citation>
    <scope>NUCLEOTIDE SEQUENCE</scope>
    <source>
        <strain evidence="2">Expedition CK06-06</strain>
    </source>
</reference>
<dbReference type="InterPro" id="IPR051919">
    <property type="entry name" value="W-dependent_AOR"/>
</dbReference>
<dbReference type="Pfam" id="PF02730">
    <property type="entry name" value="AFOR_N"/>
    <property type="match status" value="1"/>
</dbReference>
<dbReference type="PANTHER" id="PTHR30038">
    <property type="entry name" value="ALDEHYDE FERREDOXIN OXIDOREDUCTASE"/>
    <property type="match status" value="1"/>
</dbReference>